<dbReference type="RefSeq" id="WP_378321099.1">
    <property type="nucleotide sequence ID" value="NZ_JBHUHY010000015.1"/>
</dbReference>
<dbReference type="Proteomes" id="UP001597344">
    <property type="component" value="Unassembled WGS sequence"/>
</dbReference>
<dbReference type="Gene3D" id="1.20.910.10">
    <property type="entry name" value="Heme oxygenase-like"/>
    <property type="match status" value="1"/>
</dbReference>
<dbReference type="EMBL" id="JBHUHY010000015">
    <property type="protein sequence ID" value="MFD2188089.1"/>
    <property type="molecule type" value="Genomic_DNA"/>
</dbReference>
<protein>
    <submittedName>
        <fullName evidence="1">Biliverdin-producing heme oxygenase</fullName>
    </submittedName>
</protein>
<dbReference type="Pfam" id="PF01126">
    <property type="entry name" value="Heme_oxygenase"/>
    <property type="match status" value="1"/>
</dbReference>
<reference evidence="2" key="1">
    <citation type="journal article" date="2019" name="Int. J. Syst. Evol. Microbiol.">
        <title>The Global Catalogue of Microorganisms (GCM) 10K type strain sequencing project: providing services to taxonomists for standard genome sequencing and annotation.</title>
        <authorList>
            <consortium name="The Broad Institute Genomics Platform"/>
            <consortium name="The Broad Institute Genome Sequencing Center for Infectious Disease"/>
            <person name="Wu L."/>
            <person name="Ma J."/>
        </authorList>
    </citation>
    <scope>NUCLEOTIDE SEQUENCE [LARGE SCALE GENOMIC DNA]</scope>
    <source>
        <strain evidence="2">DT92</strain>
    </source>
</reference>
<dbReference type="SUPFAM" id="SSF48613">
    <property type="entry name" value="Heme oxygenase-like"/>
    <property type="match status" value="1"/>
</dbReference>
<dbReference type="InterPro" id="IPR016084">
    <property type="entry name" value="Haem_Oase-like_multi-hlx"/>
</dbReference>
<evidence type="ECO:0000313" key="2">
    <source>
        <dbReference type="Proteomes" id="UP001597344"/>
    </source>
</evidence>
<proteinExistence type="predicted"/>
<evidence type="ECO:0000313" key="1">
    <source>
        <dbReference type="EMBL" id="MFD2188089.1"/>
    </source>
</evidence>
<keyword evidence="2" id="KW-1185">Reference proteome</keyword>
<dbReference type="InterPro" id="IPR016053">
    <property type="entry name" value="Haem_Oase-like"/>
</dbReference>
<gene>
    <name evidence="1" type="ORF">ACFSJT_14900</name>
</gene>
<dbReference type="CDD" id="cd19166">
    <property type="entry name" value="HemeO-bac"/>
    <property type="match status" value="1"/>
</dbReference>
<organism evidence="1 2">
    <name type="scientific">Aquimarina celericrescens</name>
    <dbReference type="NCBI Taxonomy" id="1964542"/>
    <lineage>
        <taxon>Bacteria</taxon>
        <taxon>Pseudomonadati</taxon>
        <taxon>Bacteroidota</taxon>
        <taxon>Flavobacteriia</taxon>
        <taxon>Flavobacteriales</taxon>
        <taxon>Flavobacteriaceae</taxon>
        <taxon>Aquimarina</taxon>
    </lineage>
</organism>
<sequence length="190" mass="22112">MINQKKSILGHLKNETAKHHEIAEQKNLAKYIIDHTITTDQYKELLQKNYGVYFSLENYLNKNENLLDIDLRKFVTYEKSDALRKDLQTFSIDFNTITNKDITLPKNYGSLVGSLYVIEGSMLGGLLIAKHLKKCNNLDIHTTHHFFGGNPEYHVTRWKNFCKTIENRSYTRDEINTSVNAAVKVFESFY</sequence>
<name>A0ABW5B1T6_9FLAO</name>
<comment type="caution">
    <text evidence="1">The sequence shown here is derived from an EMBL/GenBank/DDBJ whole genome shotgun (WGS) entry which is preliminary data.</text>
</comment>
<accession>A0ABW5B1T6</accession>